<evidence type="ECO:0000313" key="3">
    <source>
        <dbReference type="EMBL" id="CAE0421647.1"/>
    </source>
</evidence>
<evidence type="ECO:0000256" key="1">
    <source>
        <dbReference type="SAM" id="MobiDB-lite"/>
    </source>
</evidence>
<proteinExistence type="predicted"/>
<dbReference type="AlphaFoldDB" id="A0A7S3LJI9"/>
<sequence length="857" mass="93619">MKFFALLTTIAGVARATTTEDIALPMQTFFLPLPEKDILELTFKKINSAASGDIRSTTSISIGTTGTVIWYDHHEDGFEPVVTAPTQASTQIWGDNDGSNGCAPGVSPCDDANDYLHSGDVFILENDVDTTCTEHCAIVFDGGDRVQASKNIAMTRGEYPAHPGSLLAGAVEVLDTTNWGTYFECPVGQDLPGSDYSYAFQYTAVVIMAGQDGTSVDVTGTSDGTDDHFALNAGESKTIRVKVGAEIFANKAVQVDVLAGDINSTYEMRWFSLLPLEDWSTSYLSPVGHTGEQVKCMIYNPNEHNDITVLYQQSESASPKSITIHPKSADRTTTLGSGQGTYFWSNGVSEKFMVFCLIDTNGSGQIFDWGFPVQPVEDLSSQVLVGWAYGCTDNDCADSTKNVGMSNDHDDPRTVVWVAPLEACTFEVDFDGDGNIDYSFSAGKWESVTISDPIDDDMTGAMIYCKAADGNTPIKFAAAWGQDPDKSFSNDEKALDLGTAIPPYHCERTVKFACLLEDDNNNGMMDVGESCDVLTRTIDVCQDTTTDVRTIEPCEHATDYDETDICLIIPPTTPPATTTTDPTTTTTATSTTTSTTTSHIPKAGGGGGDPHFARWGRKHDSFHGECDLVLLHSESFHNGVGFDLHVRTTILDYFSYIETAALRVGEYTLQVWPNKFSLNGIEVATSALPWTFGEEHKYTISELPATARQNPKFYQYYKVDLDGQSEVIFKFYKEFLTVSISGHQEDFGDSVGLMGDFETGNMVSRDGIVMNDFKEYGFEWQVAPTDPKLFVDVRGPQLPFESCRLPTGARPARRRLRADRQLTAQAQVACAHVEGSDFDLCVDDVLQTGDIGLADTW</sequence>
<feature type="region of interest" description="Disordered" evidence="1">
    <location>
        <begin position="571"/>
        <end position="608"/>
    </location>
</feature>
<feature type="chain" id="PRO_5030823131" description="VWFD domain-containing protein" evidence="2">
    <location>
        <begin position="17"/>
        <end position="857"/>
    </location>
</feature>
<organism evidence="3">
    <name type="scientific">Amphora coffeiformis</name>
    <dbReference type="NCBI Taxonomy" id="265554"/>
    <lineage>
        <taxon>Eukaryota</taxon>
        <taxon>Sar</taxon>
        <taxon>Stramenopiles</taxon>
        <taxon>Ochrophyta</taxon>
        <taxon>Bacillariophyta</taxon>
        <taxon>Bacillariophyceae</taxon>
        <taxon>Bacillariophycidae</taxon>
        <taxon>Thalassiophysales</taxon>
        <taxon>Catenulaceae</taxon>
        <taxon>Amphora</taxon>
    </lineage>
</organism>
<accession>A0A7S3LJI9</accession>
<feature type="signal peptide" evidence="2">
    <location>
        <begin position="1"/>
        <end position="16"/>
    </location>
</feature>
<evidence type="ECO:0008006" key="4">
    <source>
        <dbReference type="Google" id="ProtNLM"/>
    </source>
</evidence>
<feature type="compositionally biased region" description="Low complexity" evidence="1">
    <location>
        <begin position="575"/>
        <end position="598"/>
    </location>
</feature>
<evidence type="ECO:0000256" key="2">
    <source>
        <dbReference type="SAM" id="SignalP"/>
    </source>
</evidence>
<dbReference type="EMBL" id="HBIM01024653">
    <property type="protein sequence ID" value="CAE0421647.1"/>
    <property type="molecule type" value="Transcribed_RNA"/>
</dbReference>
<protein>
    <recommendedName>
        <fullName evidence="4">VWFD domain-containing protein</fullName>
    </recommendedName>
</protein>
<reference evidence="3" key="1">
    <citation type="submission" date="2021-01" db="EMBL/GenBank/DDBJ databases">
        <authorList>
            <person name="Corre E."/>
            <person name="Pelletier E."/>
            <person name="Niang G."/>
            <person name="Scheremetjew M."/>
            <person name="Finn R."/>
            <person name="Kale V."/>
            <person name="Holt S."/>
            <person name="Cochrane G."/>
            <person name="Meng A."/>
            <person name="Brown T."/>
            <person name="Cohen L."/>
        </authorList>
    </citation>
    <scope>NUCLEOTIDE SEQUENCE</scope>
    <source>
        <strain evidence="3">CCMP127</strain>
    </source>
</reference>
<name>A0A7S3LJI9_9STRA</name>
<keyword evidence="2" id="KW-0732">Signal</keyword>
<gene>
    <name evidence="3" type="ORF">ACOF00016_LOCUS18284</name>
</gene>